<dbReference type="SMART" id="SM00454">
    <property type="entry name" value="SAM"/>
    <property type="match status" value="1"/>
</dbReference>
<dbReference type="Pfam" id="PF00211">
    <property type="entry name" value="Guanylate_cyc"/>
    <property type="match status" value="1"/>
</dbReference>
<dbReference type="SUPFAM" id="SSF48452">
    <property type="entry name" value="TPR-like"/>
    <property type="match status" value="2"/>
</dbReference>
<dbReference type="RefSeq" id="WP_153272995.1">
    <property type="nucleotide sequence ID" value="NZ_CP043499.1"/>
</dbReference>
<dbReference type="InterPro" id="IPR019734">
    <property type="entry name" value="TPR_rpt"/>
</dbReference>
<dbReference type="SUPFAM" id="SSF52540">
    <property type="entry name" value="P-loop containing nucleoside triphosphate hydrolases"/>
    <property type="match status" value="1"/>
</dbReference>
<dbReference type="Pfam" id="PF00536">
    <property type="entry name" value="SAM_1"/>
    <property type="match status" value="1"/>
</dbReference>
<dbReference type="GO" id="GO:0009190">
    <property type="term" value="P:cyclic nucleotide biosynthetic process"/>
    <property type="evidence" value="ECO:0007669"/>
    <property type="project" value="InterPro"/>
</dbReference>
<dbReference type="AlphaFoldDB" id="A0A5Q0CG77"/>
<sequence length="1053" mass="116029">MEEVREWLKGLGLEHLAGVFAQSQIDSDSLRMLSEEDLREMELPLGPRKKIAAAIKLLNAGEAAKAFATSAERRQLTILFCDLVDSTGYATRMDPEDFTQLTKTYLAECTAAVRKHNGITANYVGDAFQALFGYPIAEEDDAERALELAFEILQLIPGIKVQGEPPLRVRIGIAGGLVVVGDFVGAPAGVSTVALGSIPNLAQRLQTIAEPQTILTDQRTYDATAGAFEFSDFGSQSLKGFPNDVHVWRADRPKMLENRFAKRRELTELVGREPEIASLLALWREVLAQKRGQAALIIGEPGIGKSRLLFEVQRRIPRGAYLTLQCSSTYSNSALFPFLTLLKRYAGIAATDTPDVAMAKLKAVLALSDVPIAESLPVFSDLLAIDHSHELVGARSPAQHRDLSHRILIDWLHHLAQIEPLLLSIEDEQWIDPSSRNLLEALIAEPGPFPILFLVTSREPWQRNTPALHQIALDRLSEEDAVALLQSLVAGQDLADETGRLLLEKSEGVPLYVEELGRAALESGLSFEEPTQSPRKSAINLPSSIQSSLLSRLDKIGPGKMIAQVAAVVGREFELPVVAQVCGLAPAVVEPALQRLVEAGLVTRQATTGKANYAFTHALLQEAARETLLKERYRELHGEVARTIESINPKLSKEHPEVLAQHFAEAGLFEKAAERWLAAGLNTGRTWAKVEAANMFANGLACLARCPPSVKRDRMELKLELERGDVLYATFGFVTSEGSAAYRNVIRLSEKLGDVDAPIHALDGLFGTALNSGRFADAEWAGNELLLIGKSRNIIKALVLGLQFRGMCLFSQGHLQQAKDYLEQALLHMDRATEVGSDFPSMTMLYLSWALQLMGDETRATELYTTAEADARGHSAYRLAACLGNCCILYGLRDDFAPLQHKVDELSKLTRDNGFRMWANVASFFRGWIMEHGENKLAGIERMEETYANLGEQEIDRSCYLGLLAGSYLRTGNIERAAATLDEAFALVERTGENYFTAELLRLRGEIELRLGQKNDAEQSFRDALDFARRQGAGTWERKALQSLKSLEATRLA</sequence>
<dbReference type="GO" id="GO:0035556">
    <property type="term" value="P:intracellular signal transduction"/>
    <property type="evidence" value="ECO:0007669"/>
    <property type="project" value="InterPro"/>
</dbReference>
<dbReference type="KEGG" id="rgr:FZ934_22110"/>
<dbReference type="GO" id="GO:0005737">
    <property type="term" value="C:cytoplasm"/>
    <property type="evidence" value="ECO:0007669"/>
    <property type="project" value="TreeGrafter"/>
</dbReference>
<dbReference type="OrthoDB" id="9785312at2"/>
<evidence type="ECO:0000259" key="3">
    <source>
        <dbReference type="PROSITE" id="PS50105"/>
    </source>
</evidence>
<dbReference type="Gene3D" id="3.30.70.1230">
    <property type="entry name" value="Nucleotide cyclase"/>
    <property type="match status" value="1"/>
</dbReference>
<keyword evidence="1" id="KW-0547">Nucleotide-binding</keyword>
<dbReference type="GO" id="GO:0005524">
    <property type="term" value="F:ATP binding"/>
    <property type="evidence" value="ECO:0007669"/>
    <property type="project" value="UniProtKB-KW"/>
</dbReference>
<dbReference type="Proteomes" id="UP000326881">
    <property type="component" value="Plasmid unnamed"/>
</dbReference>
<dbReference type="InterPro" id="IPR041664">
    <property type="entry name" value="AAA_16"/>
</dbReference>
<reference evidence="5 6" key="1">
    <citation type="submission" date="2019-08" db="EMBL/GenBank/DDBJ databases">
        <title>Prosopis cineraria nodule microbiome.</title>
        <authorList>
            <person name="Ali R."/>
            <person name="Chaluvadi S.R."/>
            <person name="Wang X."/>
        </authorList>
    </citation>
    <scope>NUCLEOTIDE SEQUENCE [LARGE SCALE GENOMIC DNA]</scope>
    <source>
        <strain evidence="5 6">BG7</strain>
        <plasmid evidence="5 6">unnamed</plasmid>
    </source>
</reference>
<keyword evidence="2" id="KW-0067">ATP-binding</keyword>
<dbReference type="PROSITE" id="PS50125">
    <property type="entry name" value="GUANYLATE_CYCLASE_2"/>
    <property type="match status" value="1"/>
</dbReference>
<dbReference type="Pfam" id="PF13191">
    <property type="entry name" value="AAA_16"/>
    <property type="match status" value="1"/>
</dbReference>
<evidence type="ECO:0000256" key="2">
    <source>
        <dbReference type="ARBA" id="ARBA00022840"/>
    </source>
</evidence>
<evidence type="ECO:0000313" key="5">
    <source>
        <dbReference type="EMBL" id="QFY63021.1"/>
    </source>
</evidence>
<organism evidence="5 6">
    <name type="scientific">Rhizobium grahamii</name>
    <dbReference type="NCBI Taxonomy" id="1120045"/>
    <lineage>
        <taxon>Bacteria</taxon>
        <taxon>Pseudomonadati</taxon>
        <taxon>Pseudomonadota</taxon>
        <taxon>Alphaproteobacteria</taxon>
        <taxon>Hyphomicrobiales</taxon>
        <taxon>Rhizobiaceae</taxon>
        <taxon>Rhizobium/Agrobacterium group</taxon>
        <taxon>Rhizobium</taxon>
    </lineage>
</organism>
<geneLocation type="plasmid" evidence="5 6">
    <name>unnamed</name>
</geneLocation>
<gene>
    <name evidence="5" type="ORF">FZ934_22110</name>
</gene>
<dbReference type="CDD" id="cd07302">
    <property type="entry name" value="CHD"/>
    <property type="match status" value="1"/>
</dbReference>
<dbReference type="Gene3D" id="3.40.50.300">
    <property type="entry name" value="P-loop containing nucleotide triphosphate hydrolases"/>
    <property type="match status" value="1"/>
</dbReference>
<dbReference type="InterPro" id="IPR029787">
    <property type="entry name" value="Nucleotide_cyclase"/>
</dbReference>
<dbReference type="SMART" id="SM00044">
    <property type="entry name" value="CYCc"/>
    <property type="match status" value="1"/>
</dbReference>
<dbReference type="SMART" id="SM00028">
    <property type="entry name" value="TPR"/>
    <property type="match status" value="3"/>
</dbReference>
<dbReference type="GO" id="GO:0004016">
    <property type="term" value="F:adenylate cyclase activity"/>
    <property type="evidence" value="ECO:0007669"/>
    <property type="project" value="TreeGrafter"/>
</dbReference>
<dbReference type="InterPro" id="IPR001660">
    <property type="entry name" value="SAM"/>
</dbReference>
<dbReference type="PROSITE" id="PS50105">
    <property type="entry name" value="SAM_DOMAIN"/>
    <property type="match status" value="1"/>
</dbReference>
<evidence type="ECO:0000313" key="6">
    <source>
        <dbReference type="Proteomes" id="UP000326881"/>
    </source>
</evidence>
<feature type="domain" description="SAM" evidence="3">
    <location>
        <begin position="1"/>
        <end position="46"/>
    </location>
</feature>
<dbReference type="InterPro" id="IPR011990">
    <property type="entry name" value="TPR-like_helical_dom_sf"/>
</dbReference>
<dbReference type="EMBL" id="CP043499">
    <property type="protein sequence ID" value="QFY63021.1"/>
    <property type="molecule type" value="Genomic_DNA"/>
</dbReference>
<evidence type="ECO:0000259" key="4">
    <source>
        <dbReference type="PROSITE" id="PS50125"/>
    </source>
</evidence>
<keyword evidence="6" id="KW-1185">Reference proteome</keyword>
<protein>
    <submittedName>
        <fullName evidence="5">AAA family ATPase</fullName>
    </submittedName>
</protein>
<dbReference type="Gene3D" id="1.10.150.50">
    <property type="entry name" value="Transcription Factor, Ets-1"/>
    <property type="match status" value="1"/>
</dbReference>
<keyword evidence="5" id="KW-0614">Plasmid</keyword>
<dbReference type="Gene3D" id="1.25.40.10">
    <property type="entry name" value="Tetratricopeptide repeat domain"/>
    <property type="match status" value="2"/>
</dbReference>
<accession>A0A5Q0CG77</accession>
<name>A0A5Q0CG77_9HYPH</name>
<dbReference type="PANTHER" id="PTHR16305">
    <property type="entry name" value="TESTICULAR SOLUBLE ADENYLYL CYCLASE"/>
    <property type="match status" value="1"/>
</dbReference>
<dbReference type="PANTHER" id="PTHR16305:SF28">
    <property type="entry name" value="GUANYLATE CYCLASE DOMAIN-CONTAINING PROTEIN"/>
    <property type="match status" value="1"/>
</dbReference>
<dbReference type="SUPFAM" id="SSF47769">
    <property type="entry name" value="SAM/Pointed domain"/>
    <property type="match status" value="1"/>
</dbReference>
<feature type="domain" description="Guanylate cyclase" evidence="4">
    <location>
        <begin position="77"/>
        <end position="206"/>
    </location>
</feature>
<dbReference type="InterPro" id="IPR027417">
    <property type="entry name" value="P-loop_NTPase"/>
</dbReference>
<evidence type="ECO:0000256" key="1">
    <source>
        <dbReference type="ARBA" id="ARBA00022741"/>
    </source>
</evidence>
<dbReference type="Pfam" id="PF13424">
    <property type="entry name" value="TPR_12"/>
    <property type="match status" value="1"/>
</dbReference>
<dbReference type="SUPFAM" id="SSF55073">
    <property type="entry name" value="Nucleotide cyclase"/>
    <property type="match status" value="1"/>
</dbReference>
<proteinExistence type="predicted"/>
<dbReference type="InterPro" id="IPR013761">
    <property type="entry name" value="SAM/pointed_sf"/>
</dbReference>
<dbReference type="InterPro" id="IPR001054">
    <property type="entry name" value="A/G_cyclase"/>
</dbReference>